<protein>
    <submittedName>
        <fullName evidence="3">Uncharacterized protein</fullName>
    </submittedName>
</protein>
<feature type="region of interest" description="Disordered" evidence="1">
    <location>
        <begin position="37"/>
        <end position="58"/>
    </location>
</feature>
<keyword evidence="2" id="KW-0812">Transmembrane</keyword>
<gene>
    <name evidence="3" type="ORF">ACFYWW_14765</name>
</gene>
<evidence type="ECO:0000313" key="3">
    <source>
        <dbReference type="EMBL" id="MFF3339977.1"/>
    </source>
</evidence>
<keyword evidence="2" id="KW-0472">Membrane</keyword>
<proteinExistence type="predicted"/>
<accession>A0ABW6RH66</accession>
<keyword evidence="2" id="KW-1133">Transmembrane helix</keyword>
<evidence type="ECO:0000313" key="4">
    <source>
        <dbReference type="Proteomes" id="UP001601976"/>
    </source>
</evidence>
<evidence type="ECO:0000256" key="1">
    <source>
        <dbReference type="SAM" id="MobiDB-lite"/>
    </source>
</evidence>
<dbReference type="Proteomes" id="UP001601976">
    <property type="component" value="Unassembled WGS sequence"/>
</dbReference>
<sequence>MVGLAVLIPVFIPVFMLGVIIALGRYEEFILPTAAATEAKGHRHRHRRTGPVVSPSGE</sequence>
<comment type="caution">
    <text evidence="3">The sequence shown here is derived from an EMBL/GenBank/DDBJ whole genome shotgun (WGS) entry which is preliminary data.</text>
</comment>
<feature type="transmembrane region" description="Helical" evidence="2">
    <location>
        <begin position="6"/>
        <end position="24"/>
    </location>
</feature>
<organism evidence="3 4">
    <name type="scientific">Streptomyces flavidovirens</name>
    <dbReference type="NCBI Taxonomy" id="67298"/>
    <lineage>
        <taxon>Bacteria</taxon>
        <taxon>Bacillati</taxon>
        <taxon>Actinomycetota</taxon>
        <taxon>Actinomycetes</taxon>
        <taxon>Kitasatosporales</taxon>
        <taxon>Streptomycetaceae</taxon>
        <taxon>Streptomyces</taxon>
    </lineage>
</organism>
<name>A0ABW6RH66_9ACTN</name>
<evidence type="ECO:0000256" key="2">
    <source>
        <dbReference type="SAM" id="Phobius"/>
    </source>
</evidence>
<dbReference type="RefSeq" id="WP_355714060.1">
    <property type="nucleotide sequence ID" value="NZ_JBEXNP010000002.1"/>
</dbReference>
<reference evidence="3 4" key="1">
    <citation type="submission" date="2024-10" db="EMBL/GenBank/DDBJ databases">
        <title>The Natural Products Discovery Center: Release of the First 8490 Sequenced Strains for Exploring Actinobacteria Biosynthetic Diversity.</title>
        <authorList>
            <person name="Kalkreuter E."/>
            <person name="Kautsar S.A."/>
            <person name="Yang D."/>
            <person name="Bader C.D."/>
            <person name="Teijaro C.N."/>
            <person name="Fluegel L."/>
            <person name="Davis C.M."/>
            <person name="Simpson J.R."/>
            <person name="Lauterbach L."/>
            <person name="Steele A.D."/>
            <person name="Gui C."/>
            <person name="Meng S."/>
            <person name="Li G."/>
            <person name="Viehrig K."/>
            <person name="Ye F."/>
            <person name="Su P."/>
            <person name="Kiefer A.F."/>
            <person name="Nichols A."/>
            <person name="Cepeda A.J."/>
            <person name="Yan W."/>
            <person name="Fan B."/>
            <person name="Jiang Y."/>
            <person name="Adhikari A."/>
            <person name="Zheng C.-J."/>
            <person name="Schuster L."/>
            <person name="Cowan T.M."/>
            <person name="Smanski M.J."/>
            <person name="Chevrette M.G."/>
            <person name="De Carvalho L.P.S."/>
            <person name="Shen B."/>
        </authorList>
    </citation>
    <scope>NUCLEOTIDE SEQUENCE [LARGE SCALE GENOMIC DNA]</scope>
    <source>
        <strain evidence="3 4">NPDC003029</strain>
    </source>
</reference>
<dbReference type="EMBL" id="JBIAPK010000004">
    <property type="protein sequence ID" value="MFF3339977.1"/>
    <property type="molecule type" value="Genomic_DNA"/>
</dbReference>
<keyword evidence="4" id="KW-1185">Reference proteome</keyword>